<comment type="caution">
    <text evidence="2">The sequence shown here is derived from an EMBL/GenBank/DDBJ whole genome shotgun (WGS) entry which is preliminary data.</text>
</comment>
<name>A0A366XAS3_9RHOB</name>
<dbReference type="EMBL" id="QOCE01000011">
    <property type="protein sequence ID" value="RBW60604.1"/>
    <property type="molecule type" value="Genomic_DNA"/>
</dbReference>
<protein>
    <submittedName>
        <fullName evidence="2">Uncharacterized protein</fullName>
    </submittedName>
</protein>
<dbReference type="RefSeq" id="WP_113822154.1">
    <property type="nucleotide sequence ID" value="NZ_QOCE01000011.1"/>
</dbReference>
<gene>
    <name evidence="2" type="ORF">DS909_04055</name>
</gene>
<feature type="signal peptide" evidence="1">
    <location>
        <begin position="1"/>
        <end position="19"/>
    </location>
</feature>
<proteinExistence type="predicted"/>
<dbReference type="AlphaFoldDB" id="A0A366XAS3"/>
<keyword evidence="1" id="KW-0732">Signal</keyword>
<sequence length="161" mass="17229">MQKRLVLGFGILLAGAALAETHTDYGASDDWIIRINPANGNGCYMQKTFENGTVVQVGAVPDREGAFFAAYNTAWIDIVEGEAGSLLLDFEDSRFQGEVLGGSFEGAPGGYAFFNNPEFVSEFGRRRSVTITGERGGSEKIDLTGSSRAIGTVTACQDEQD</sequence>
<evidence type="ECO:0000313" key="2">
    <source>
        <dbReference type="EMBL" id="RBW60604.1"/>
    </source>
</evidence>
<dbReference type="Proteomes" id="UP000252706">
    <property type="component" value="Unassembled WGS sequence"/>
</dbReference>
<evidence type="ECO:0000256" key="1">
    <source>
        <dbReference type="SAM" id="SignalP"/>
    </source>
</evidence>
<reference evidence="2 3" key="1">
    <citation type="submission" date="2018-07" db="EMBL/GenBank/DDBJ databases">
        <title>Modular assembly of carbohydrate-degrading microbial communities in the ocean.</title>
        <authorList>
            <person name="Enke T.N."/>
            <person name="Datta M.S."/>
            <person name="Schwartzman J.A."/>
            <person name="Cermak N."/>
            <person name="Schmitz D.A."/>
            <person name="Barrere J."/>
            <person name="Cordero O.X."/>
        </authorList>
    </citation>
    <scope>NUCLEOTIDE SEQUENCE [LARGE SCALE GENOMIC DNA]</scope>
    <source>
        <strain evidence="2 3">C3M10</strain>
    </source>
</reference>
<dbReference type="OrthoDB" id="7705693at2"/>
<accession>A0A366XAS3</accession>
<organism evidence="2 3">
    <name type="scientific">Phaeobacter gallaeciensis</name>
    <dbReference type="NCBI Taxonomy" id="60890"/>
    <lineage>
        <taxon>Bacteria</taxon>
        <taxon>Pseudomonadati</taxon>
        <taxon>Pseudomonadota</taxon>
        <taxon>Alphaproteobacteria</taxon>
        <taxon>Rhodobacterales</taxon>
        <taxon>Roseobacteraceae</taxon>
        <taxon>Phaeobacter</taxon>
    </lineage>
</organism>
<feature type="chain" id="PRO_5016570435" evidence="1">
    <location>
        <begin position="20"/>
        <end position="161"/>
    </location>
</feature>
<evidence type="ECO:0000313" key="3">
    <source>
        <dbReference type="Proteomes" id="UP000252706"/>
    </source>
</evidence>